<feature type="compositionally biased region" description="Basic residues" evidence="1">
    <location>
        <begin position="53"/>
        <end position="65"/>
    </location>
</feature>
<name>A0ABS1MHZ3_9NOCA</name>
<organism evidence="2 3">
    <name type="scientific">Nocardia acididurans</name>
    <dbReference type="NCBI Taxonomy" id="2802282"/>
    <lineage>
        <taxon>Bacteria</taxon>
        <taxon>Bacillati</taxon>
        <taxon>Actinomycetota</taxon>
        <taxon>Actinomycetes</taxon>
        <taxon>Mycobacteriales</taxon>
        <taxon>Nocardiaceae</taxon>
        <taxon>Nocardia</taxon>
    </lineage>
</organism>
<proteinExistence type="predicted"/>
<evidence type="ECO:0008006" key="4">
    <source>
        <dbReference type="Google" id="ProtNLM"/>
    </source>
</evidence>
<evidence type="ECO:0000313" key="2">
    <source>
        <dbReference type="EMBL" id="MBL1079896.1"/>
    </source>
</evidence>
<accession>A0ABS1MHZ3</accession>
<dbReference type="RefSeq" id="WP_201957782.1">
    <property type="nucleotide sequence ID" value="NZ_JAERRJ010000021.1"/>
</dbReference>
<gene>
    <name evidence="2" type="ORF">JK358_36420</name>
</gene>
<comment type="caution">
    <text evidence="2">The sequence shown here is derived from an EMBL/GenBank/DDBJ whole genome shotgun (WGS) entry which is preliminary data.</text>
</comment>
<reference evidence="2 3" key="1">
    <citation type="submission" date="2021-01" db="EMBL/GenBank/DDBJ databases">
        <title>WGS of actinomycetes isolated from Thailand.</title>
        <authorList>
            <person name="Thawai C."/>
        </authorList>
    </citation>
    <scope>NUCLEOTIDE SEQUENCE [LARGE SCALE GENOMIC DNA]</scope>
    <source>
        <strain evidence="2 3">LPG 2</strain>
    </source>
</reference>
<evidence type="ECO:0000256" key="1">
    <source>
        <dbReference type="SAM" id="MobiDB-lite"/>
    </source>
</evidence>
<keyword evidence="3" id="KW-1185">Reference proteome</keyword>
<feature type="region of interest" description="Disordered" evidence="1">
    <location>
        <begin position="51"/>
        <end position="95"/>
    </location>
</feature>
<protein>
    <recommendedName>
        <fullName evidence="4">Secreted protein</fullName>
    </recommendedName>
</protein>
<sequence>MPWDIWALLAIITLCGLVIAWSAWGFHHEAHATDSDTVRLTLCDSGRLDLPRHHPTGRHRARRPNPHAYNRTHITHHPNSTPCPRLHRRESGVRA</sequence>
<evidence type="ECO:0000313" key="3">
    <source>
        <dbReference type="Proteomes" id="UP000602198"/>
    </source>
</evidence>
<dbReference type="Proteomes" id="UP000602198">
    <property type="component" value="Unassembled WGS sequence"/>
</dbReference>
<dbReference type="EMBL" id="JAERRJ010000021">
    <property type="protein sequence ID" value="MBL1079896.1"/>
    <property type="molecule type" value="Genomic_DNA"/>
</dbReference>